<dbReference type="EMBL" id="JBEPMB010000004">
    <property type="protein sequence ID" value="MET3614508.1"/>
    <property type="molecule type" value="Genomic_DNA"/>
</dbReference>
<dbReference type="CDD" id="cd01949">
    <property type="entry name" value="GGDEF"/>
    <property type="match status" value="1"/>
</dbReference>
<accession>A0ABV2J1M3</accession>
<dbReference type="PANTHER" id="PTHR44757">
    <property type="entry name" value="DIGUANYLATE CYCLASE DGCP"/>
    <property type="match status" value="1"/>
</dbReference>
<dbReference type="InterPro" id="IPR035919">
    <property type="entry name" value="EAL_sf"/>
</dbReference>
<evidence type="ECO:0000313" key="4">
    <source>
        <dbReference type="EMBL" id="MET3614508.1"/>
    </source>
</evidence>
<keyword evidence="1" id="KW-1133">Transmembrane helix</keyword>
<name>A0ABV2J1M3_9HYPH</name>
<evidence type="ECO:0000256" key="1">
    <source>
        <dbReference type="SAM" id="Phobius"/>
    </source>
</evidence>
<feature type="domain" description="EAL" evidence="2">
    <location>
        <begin position="475"/>
        <end position="724"/>
    </location>
</feature>
<dbReference type="Proteomes" id="UP001549047">
    <property type="component" value="Unassembled WGS sequence"/>
</dbReference>
<dbReference type="InterPro" id="IPR007892">
    <property type="entry name" value="CHASE4"/>
</dbReference>
<feature type="transmembrane region" description="Helical" evidence="1">
    <location>
        <begin position="20"/>
        <end position="42"/>
    </location>
</feature>
<organism evidence="4 5">
    <name type="scientific">Rhizobium aquaticum</name>
    <dbReference type="NCBI Taxonomy" id="1549636"/>
    <lineage>
        <taxon>Bacteria</taxon>
        <taxon>Pseudomonadati</taxon>
        <taxon>Pseudomonadota</taxon>
        <taxon>Alphaproteobacteria</taxon>
        <taxon>Hyphomicrobiales</taxon>
        <taxon>Rhizobiaceae</taxon>
        <taxon>Rhizobium/Agrobacterium group</taxon>
        <taxon>Rhizobium</taxon>
    </lineage>
</organism>
<feature type="transmembrane region" description="Helical" evidence="1">
    <location>
        <begin position="263"/>
        <end position="283"/>
    </location>
</feature>
<keyword evidence="1" id="KW-0472">Membrane</keyword>
<sequence length="730" mass="78754">MVVSSESRIGGRTLRAPLMVTLVLIVFAAVVAGGTVLILTAISNMAFHANSLDTQRAQQTASGALASFEQQIASATSDYSAWDDAAKAVYVDRDRDWIEKNYGVFTGAGTLFDTYFMVTPGGDTTMAYKDGAPFSARFDTYFGPSFDALRAGLVSDMARGVYQKTGFVETPDGLAVVGIAAVRSSQGALTVAKDKVTFVILARHLSDAVVNQLAHNYIIDGLRLVPNVPSDRPFAAMRNSKGDILGAFVWDLREPGTRSYRQVLPMVGWGIAVIGFVLLGLLASGSVIVRRLMADERAARKLSKQDQLSGLLNRSGLNDALDEIEAQAARSHRDAVLIYLDLDRFKDVNDAYGHSVGDQLIRGVTAGLKHLLPQDAAFARIGGDEFAIAIVCKDTQSCCAALEQAVIAFFKEPFIIGGRLASVGASMGIAVSSQGTLGSAELLRRADMAMYRAKATRSGRAVFYQPSMDEDREARVNMANDLRLALDKDALTVVYQPIFDAHTRMMCGVEALVRWNRAGQGFVAPDIFIPIAEDNGLIGRIGEFVMRHALTEAAKWPRISVAINISPLQLHDASFVGSAAAIIDACGFPADRVILELTEGFFVRNPDRAKHSMAQLQRNGFRIALDDFGSGFSSVGYLREFGFDRLKIDRSLVHALGKTEKAGDLLKATVALASSFDIPVTAEGIETLAQADYVSECGCDELQGFFFSRPVSGEEISRMLADTGWTASVA</sequence>
<keyword evidence="1" id="KW-0812">Transmembrane</keyword>
<dbReference type="InterPro" id="IPR052155">
    <property type="entry name" value="Biofilm_reg_signaling"/>
</dbReference>
<dbReference type="SMART" id="SM00052">
    <property type="entry name" value="EAL"/>
    <property type="match status" value="1"/>
</dbReference>
<evidence type="ECO:0000259" key="3">
    <source>
        <dbReference type="PROSITE" id="PS50887"/>
    </source>
</evidence>
<keyword evidence="5" id="KW-1185">Reference proteome</keyword>
<dbReference type="InterPro" id="IPR043128">
    <property type="entry name" value="Rev_trsase/Diguanyl_cyclase"/>
</dbReference>
<comment type="caution">
    <text evidence="4">The sequence shown here is derived from an EMBL/GenBank/DDBJ whole genome shotgun (WGS) entry which is preliminary data.</text>
</comment>
<dbReference type="SUPFAM" id="SSF141868">
    <property type="entry name" value="EAL domain-like"/>
    <property type="match status" value="1"/>
</dbReference>
<evidence type="ECO:0000259" key="2">
    <source>
        <dbReference type="PROSITE" id="PS50883"/>
    </source>
</evidence>
<gene>
    <name evidence="4" type="ORF">ABID16_002845</name>
</gene>
<protein>
    <submittedName>
        <fullName evidence="4">Diguanylate cyclase (GGDEF)-like protein</fullName>
    </submittedName>
</protein>
<dbReference type="InterPro" id="IPR000160">
    <property type="entry name" value="GGDEF_dom"/>
</dbReference>
<reference evidence="4 5" key="1">
    <citation type="submission" date="2024-06" db="EMBL/GenBank/DDBJ databases">
        <title>Genomic Encyclopedia of Type Strains, Phase IV (KMG-IV): sequencing the most valuable type-strain genomes for metagenomic binning, comparative biology and taxonomic classification.</title>
        <authorList>
            <person name="Goeker M."/>
        </authorList>
    </citation>
    <scope>NUCLEOTIDE SEQUENCE [LARGE SCALE GENOMIC DNA]</scope>
    <source>
        <strain evidence="4 5">DSM 29780</strain>
    </source>
</reference>
<evidence type="ECO:0000313" key="5">
    <source>
        <dbReference type="Proteomes" id="UP001549047"/>
    </source>
</evidence>
<dbReference type="PROSITE" id="PS50887">
    <property type="entry name" value="GGDEF"/>
    <property type="match status" value="1"/>
</dbReference>
<dbReference type="SMART" id="SM00267">
    <property type="entry name" value="GGDEF"/>
    <property type="match status" value="1"/>
</dbReference>
<dbReference type="PROSITE" id="PS50883">
    <property type="entry name" value="EAL"/>
    <property type="match status" value="1"/>
</dbReference>
<dbReference type="InterPro" id="IPR001633">
    <property type="entry name" value="EAL_dom"/>
</dbReference>
<dbReference type="NCBIfam" id="TIGR00254">
    <property type="entry name" value="GGDEF"/>
    <property type="match status" value="1"/>
</dbReference>
<dbReference type="RefSeq" id="WP_354557010.1">
    <property type="nucleotide sequence ID" value="NZ_JBEPMB010000004.1"/>
</dbReference>
<dbReference type="SUPFAM" id="SSF55073">
    <property type="entry name" value="Nucleotide cyclase"/>
    <property type="match status" value="1"/>
</dbReference>
<dbReference type="PANTHER" id="PTHR44757:SF2">
    <property type="entry name" value="BIOFILM ARCHITECTURE MAINTENANCE PROTEIN MBAA"/>
    <property type="match status" value="1"/>
</dbReference>
<dbReference type="CDD" id="cd01948">
    <property type="entry name" value="EAL"/>
    <property type="match status" value="1"/>
</dbReference>
<dbReference type="Gene3D" id="3.20.20.450">
    <property type="entry name" value="EAL domain"/>
    <property type="match status" value="1"/>
</dbReference>
<feature type="domain" description="GGDEF" evidence="3">
    <location>
        <begin position="333"/>
        <end position="466"/>
    </location>
</feature>
<dbReference type="Pfam" id="PF05228">
    <property type="entry name" value="CHASE4"/>
    <property type="match status" value="1"/>
</dbReference>
<dbReference type="Gene3D" id="3.30.70.270">
    <property type="match status" value="1"/>
</dbReference>
<proteinExistence type="predicted"/>
<dbReference type="Pfam" id="PF00990">
    <property type="entry name" value="GGDEF"/>
    <property type="match status" value="1"/>
</dbReference>
<dbReference type="Pfam" id="PF00563">
    <property type="entry name" value="EAL"/>
    <property type="match status" value="1"/>
</dbReference>
<dbReference type="InterPro" id="IPR029787">
    <property type="entry name" value="Nucleotide_cyclase"/>
</dbReference>